<dbReference type="InterPro" id="IPR029063">
    <property type="entry name" value="SAM-dependent_MTases_sf"/>
</dbReference>
<comment type="similarity">
    <text evidence="1">Belongs to the N(4)/N(6)-methyltransferase family.</text>
</comment>
<evidence type="ECO:0000256" key="6">
    <source>
        <dbReference type="ARBA" id="ARBA00022747"/>
    </source>
</evidence>
<sequence length="498" mass="56804">MTADTIVSKVWSFCTTLRDDGVGYGDYLEQLTYLIFLKMADEYSKPPYNREVGIPEEYNWKSLCAISGAELEAHYMILLRELGKKKGMLGQIFTKSQNKIQDPAKLSRLIAMVDDTQWVILDADTKGDIYEGLLEKNAEDTKSGAGQYFTPRALIRAMVACMRPEPMQTIADPACGTGGFFLAAYDYLTKNYSLDKQQKYFLKHETFSGNEIVSNTRRMCLMNMFLHNIGEIDGESSISSTDALISPPSHTVDMVLANPPFGKKSSMTFTNEEGEQEKDDLTYNRQDFWATTSNKQVNFVQHIRSMLKSTGRAAVVIPDNVLFEGGAGETVRKKLMETTELHTILRLPTGIFYANGVKANVLFFDNHSAQKEPWTKEVWIYDYRTNIHHTLKKKPLRFEHLQEFIDCYNPKNRLDRKETWNAETNPDGRWRKYDYKEIIARDKTSLDIFWLKDKSLSDLDNLPDPEELAAEIIENIEAGLNSFRQVAVGLRGDRASGL</sequence>
<gene>
    <name evidence="10" type="ORF">INT08_09155</name>
</gene>
<dbReference type="InterPro" id="IPR022749">
    <property type="entry name" value="D12N6_MeTrfase_N"/>
</dbReference>
<dbReference type="InterPro" id="IPR002052">
    <property type="entry name" value="DNA_methylase_N6_adenine_CS"/>
</dbReference>
<dbReference type="SUPFAM" id="SSF53335">
    <property type="entry name" value="S-adenosyl-L-methionine-dependent methyltransferases"/>
    <property type="match status" value="1"/>
</dbReference>
<protein>
    <recommendedName>
        <fullName evidence="2">site-specific DNA-methyltransferase (adenine-specific)</fullName>
        <ecNumber evidence="2">2.1.1.72</ecNumber>
    </recommendedName>
</protein>
<feature type="domain" description="DNA methylase adenine-specific" evidence="8">
    <location>
        <begin position="123"/>
        <end position="415"/>
    </location>
</feature>
<organism evidence="10 11">
    <name type="scientific">Prosthecochloris ethylica</name>
    <dbReference type="NCBI Taxonomy" id="2743976"/>
    <lineage>
        <taxon>Bacteria</taxon>
        <taxon>Pseudomonadati</taxon>
        <taxon>Chlorobiota</taxon>
        <taxon>Chlorobiia</taxon>
        <taxon>Chlorobiales</taxon>
        <taxon>Chlorobiaceae</taxon>
        <taxon>Prosthecochloris</taxon>
    </lineage>
</organism>
<accession>A0ABR9XTV0</accession>
<dbReference type="PROSITE" id="PS00092">
    <property type="entry name" value="N6_MTASE"/>
    <property type="match status" value="1"/>
</dbReference>
<evidence type="ECO:0000256" key="4">
    <source>
        <dbReference type="ARBA" id="ARBA00022679"/>
    </source>
</evidence>
<dbReference type="InterPro" id="IPR051537">
    <property type="entry name" value="DNA_Adenine_Mtase"/>
</dbReference>
<proteinExistence type="inferred from homology"/>
<evidence type="ECO:0000256" key="7">
    <source>
        <dbReference type="ARBA" id="ARBA00047942"/>
    </source>
</evidence>
<evidence type="ECO:0000256" key="2">
    <source>
        <dbReference type="ARBA" id="ARBA00011900"/>
    </source>
</evidence>
<evidence type="ECO:0000256" key="3">
    <source>
        <dbReference type="ARBA" id="ARBA00022603"/>
    </source>
</evidence>
<name>A0ABR9XTV0_9CHLB</name>
<dbReference type="PANTHER" id="PTHR42933">
    <property type="entry name" value="SLR6095 PROTEIN"/>
    <property type="match status" value="1"/>
</dbReference>
<comment type="catalytic activity">
    <reaction evidence="7">
        <text>a 2'-deoxyadenosine in DNA + S-adenosyl-L-methionine = an N(6)-methyl-2'-deoxyadenosine in DNA + S-adenosyl-L-homocysteine + H(+)</text>
        <dbReference type="Rhea" id="RHEA:15197"/>
        <dbReference type="Rhea" id="RHEA-COMP:12418"/>
        <dbReference type="Rhea" id="RHEA-COMP:12419"/>
        <dbReference type="ChEBI" id="CHEBI:15378"/>
        <dbReference type="ChEBI" id="CHEBI:57856"/>
        <dbReference type="ChEBI" id="CHEBI:59789"/>
        <dbReference type="ChEBI" id="CHEBI:90615"/>
        <dbReference type="ChEBI" id="CHEBI:90616"/>
        <dbReference type="EC" id="2.1.1.72"/>
    </reaction>
</comment>
<keyword evidence="6" id="KW-0680">Restriction system</keyword>
<dbReference type="PRINTS" id="PR00507">
    <property type="entry name" value="N12N6MTFRASE"/>
</dbReference>
<keyword evidence="5" id="KW-0949">S-adenosyl-L-methionine</keyword>
<evidence type="ECO:0000313" key="10">
    <source>
        <dbReference type="EMBL" id="MBF0637337.1"/>
    </source>
</evidence>
<dbReference type="Pfam" id="PF02384">
    <property type="entry name" value="N6_Mtase"/>
    <property type="match status" value="1"/>
</dbReference>
<dbReference type="Pfam" id="PF12161">
    <property type="entry name" value="HsdM_N"/>
    <property type="match status" value="1"/>
</dbReference>
<dbReference type="EC" id="2.1.1.72" evidence="2"/>
<dbReference type="InterPro" id="IPR003356">
    <property type="entry name" value="DNA_methylase_A-5"/>
</dbReference>
<dbReference type="Gene3D" id="3.40.50.150">
    <property type="entry name" value="Vaccinia Virus protein VP39"/>
    <property type="match status" value="1"/>
</dbReference>
<dbReference type="Gene3D" id="1.20.1260.30">
    <property type="match status" value="1"/>
</dbReference>
<evidence type="ECO:0000313" key="11">
    <source>
        <dbReference type="Proteomes" id="UP000619838"/>
    </source>
</evidence>
<dbReference type="InterPro" id="IPR038333">
    <property type="entry name" value="T1MK-like_N_sf"/>
</dbReference>
<comment type="caution">
    <text evidence="10">The sequence shown here is derived from an EMBL/GenBank/DDBJ whole genome shotgun (WGS) entry which is preliminary data.</text>
</comment>
<evidence type="ECO:0000256" key="5">
    <source>
        <dbReference type="ARBA" id="ARBA00022691"/>
    </source>
</evidence>
<dbReference type="RefSeq" id="WP_175187547.1">
    <property type="nucleotide sequence ID" value="NZ_JABVZQ010000011.1"/>
</dbReference>
<keyword evidence="11" id="KW-1185">Reference proteome</keyword>
<reference evidence="10 11" key="1">
    <citation type="journal article" date="2020" name="Microorganisms">
        <title>Simultaneous Genome Sequencing of Prosthecochloris ethylica and Desulfuromonas acetoxidans within a Syntrophic Mixture Reveals Unique Pili and Protein Interactions.</title>
        <authorList>
            <person name="Kyndt J.A."/>
            <person name="Van Beeumen J.J."/>
            <person name="Meyer T.E."/>
        </authorList>
    </citation>
    <scope>NUCLEOTIDE SEQUENCE [LARGE SCALE GENOMIC DNA]</scope>
    <source>
        <strain evidence="10 11">N3</strain>
    </source>
</reference>
<dbReference type="EMBL" id="JADGII010000017">
    <property type="protein sequence ID" value="MBF0637337.1"/>
    <property type="molecule type" value="Genomic_DNA"/>
</dbReference>
<dbReference type="Proteomes" id="UP000619838">
    <property type="component" value="Unassembled WGS sequence"/>
</dbReference>
<evidence type="ECO:0000259" key="9">
    <source>
        <dbReference type="Pfam" id="PF12161"/>
    </source>
</evidence>
<keyword evidence="3 10" id="KW-0489">Methyltransferase</keyword>
<keyword evidence="4" id="KW-0808">Transferase</keyword>
<evidence type="ECO:0000256" key="1">
    <source>
        <dbReference type="ARBA" id="ARBA00006594"/>
    </source>
</evidence>
<dbReference type="GO" id="GO:0008168">
    <property type="term" value="F:methyltransferase activity"/>
    <property type="evidence" value="ECO:0007669"/>
    <property type="project" value="UniProtKB-KW"/>
</dbReference>
<dbReference type="GO" id="GO:0032259">
    <property type="term" value="P:methylation"/>
    <property type="evidence" value="ECO:0007669"/>
    <property type="project" value="UniProtKB-KW"/>
</dbReference>
<evidence type="ECO:0000259" key="8">
    <source>
        <dbReference type="Pfam" id="PF02384"/>
    </source>
</evidence>
<feature type="domain" description="N6 adenine-specific DNA methyltransferase N-terminal" evidence="9">
    <location>
        <begin position="7"/>
        <end position="112"/>
    </location>
</feature>
<dbReference type="PANTHER" id="PTHR42933:SF4">
    <property type="entry name" value="TYPE I RESTRICTION ENZYME ECOKI METHYLASE SUBUNIT"/>
    <property type="match status" value="1"/>
</dbReference>